<gene>
    <name evidence="4" type="ORF">Q2T52_06385</name>
</gene>
<dbReference type="InterPro" id="IPR039378">
    <property type="entry name" value="RNase_T2_prok"/>
</dbReference>
<sequence>MRALRFLAASIAMLAGAFGTPASADGTAGQFDYYVLALSWSPTFCLNGKNVSPTDEQCGLDKHYAFIVHGLWPQYAKADANGHYWPQDCKVSQPRDVAATVREQVLPIMPSSKLIEHEWDKHGTCSGLSQADYFNTVQAAYKAITVPEAYQQVKAIQKTDAAKLEKAFLDVNAGLEADGISLQCNKRSLQEVRICLSKDLKFLACPGMRDRGCNGELTLPAKR</sequence>
<comment type="caution">
    <text evidence="4">The sequence shown here is derived from an EMBL/GenBank/DDBJ whole genome shotgun (WGS) entry which is preliminary data.</text>
</comment>
<dbReference type="SUPFAM" id="SSF55895">
    <property type="entry name" value="Ribonuclease Rh-like"/>
    <property type="match status" value="1"/>
</dbReference>
<dbReference type="PROSITE" id="PS00531">
    <property type="entry name" value="RNASE_T2_2"/>
    <property type="match status" value="1"/>
</dbReference>
<dbReference type="CDD" id="cd01062">
    <property type="entry name" value="RNase_T2_prok"/>
    <property type="match status" value="1"/>
</dbReference>
<evidence type="ECO:0000256" key="3">
    <source>
        <dbReference type="SAM" id="SignalP"/>
    </source>
</evidence>
<dbReference type="PROSITE" id="PS00530">
    <property type="entry name" value="RNASE_T2_1"/>
    <property type="match status" value="1"/>
</dbReference>
<accession>A0ABT8SV12</accession>
<dbReference type="Pfam" id="PF00445">
    <property type="entry name" value="Ribonuclease_T2"/>
    <property type="match status" value="1"/>
</dbReference>
<dbReference type="PANTHER" id="PTHR11240">
    <property type="entry name" value="RIBONUCLEASE T2"/>
    <property type="match status" value="1"/>
</dbReference>
<dbReference type="InterPro" id="IPR018188">
    <property type="entry name" value="RNase_T2_His_AS_1"/>
</dbReference>
<evidence type="ECO:0000256" key="2">
    <source>
        <dbReference type="RuleBase" id="RU004328"/>
    </source>
</evidence>
<name>A0ABT8SV12_9HYPH</name>
<organism evidence="4 5">
    <name type="scientific">Rhizobium oryzicola</name>
    <dbReference type="NCBI Taxonomy" id="1232668"/>
    <lineage>
        <taxon>Bacteria</taxon>
        <taxon>Pseudomonadati</taxon>
        <taxon>Pseudomonadota</taxon>
        <taxon>Alphaproteobacteria</taxon>
        <taxon>Hyphomicrobiales</taxon>
        <taxon>Rhizobiaceae</taxon>
        <taxon>Rhizobium/Agrobacterium group</taxon>
        <taxon>Rhizobium</taxon>
    </lineage>
</organism>
<dbReference type="RefSeq" id="WP_302075812.1">
    <property type="nucleotide sequence ID" value="NZ_JAUKWQ010000001.1"/>
</dbReference>
<reference evidence="4" key="2">
    <citation type="submission" date="2023-07" db="EMBL/GenBank/DDBJ databases">
        <authorList>
            <person name="Sun H."/>
        </authorList>
    </citation>
    <scope>NUCLEOTIDE SEQUENCE</scope>
    <source>
        <strain evidence="4">05753</strain>
    </source>
</reference>
<keyword evidence="3" id="KW-0732">Signal</keyword>
<dbReference type="EMBL" id="JAUKWQ010000001">
    <property type="protein sequence ID" value="MDO1581723.1"/>
    <property type="molecule type" value="Genomic_DNA"/>
</dbReference>
<protein>
    <submittedName>
        <fullName evidence="4">Ribonuclease T2</fullName>
    </submittedName>
</protein>
<evidence type="ECO:0000256" key="1">
    <source>
        <dbReference type="ARBA" id="ARBA00007469"/>
    </source>
</evidence>
<comment type="similarity">
    <text evidence="1 2">Belongs to the RNase T2 family.</text>
</comment>
<proteinExistence type="inferred from homology"/>
<reference evidence="4" key="1">
    <citation type="journal article" date="2015" name="Int. J. Syst. Evol. Microbiol.">
        <title>Rhizobium oryzicola sp. nov., potential plant-growth-promoting endophytic bacteria isolated from rice roots.</title>
        <authorList>
            <person name="Zhang X.X."/>
            <person name="Gao J.S."/>
            <person name="Cao Y.H."/>
            <person name="Sheirdil R.A."/>
            <person name="Wang X.C."/>
            <person name="Zhang L."/>
        </authorList>
    </citation>
    <scope>NUCLEOTIDE SEQUENCE</scope>
    <source>
        <strain evidence="4">05753</strain>
    </source>
</reference>
<dbReference type="InterPro" id="IPR036430">
    <property type="entry name" value="RNase_T2-like_sf"/>
</dbReference>
<dbReference type="InterPro" id="IPR001568">
    <property type="entry name" value="RNase_T2-like"/>
</dbReference>
<dbReference type="Proteomes" id="UP001169006">
    <property type="component" value="Unassembled WGS sequence"/>
</dbReference>
<dbReference type="Gene3D" id="3.90.730.10">
    <property type="entry name" value="Ribonuclease T2-like"/>
    <property type="match status" value="1"/>
</dbReference>
<dbReference type="InterPro" id="IPR033130">
    <property type="entry name" value="RNase_T2_His_AS_2"/>
</dbReference>
<feature type="chain" id="PRO_5046705882" evidence="3">
    <location>
        <begin position="25"/>
        <end position="223"/>
    </location>
</feature>
<keyword evidence="5" id="KW-1185">Reference proteome</keyword>
<feature type="signal peptide" evidence="3">
    <location>
        <begin position="1"/>
        <end position="24"/>
    </location>
</feature>
<evidence type="ECO:0000313" key="4">
    <source>
        <dbReference type="EMBL" id="MDO1581723.1"/>
    </source>
</evidence>
<evidence type="ECO:0000313" key="5">
    <source>
        <dbReference type="Proteomes" id="UP001169006"/>
    </source>
</evidence>
<dbReference type="PANTHER" id="PTHR11240:SF22">
    <property type="entry name" value="RIBONUCLEASE T2"/>
    <property type="match status" value="1"/>
</dbReference>